<comment type="caution">
    <text evidence="1">The sequence shown here is derived from an EMBL/GenBank/DDBJ whole genome shotgun (WGS) entry which is preliminary data.</text>
</comment>
<proteinExistence type="predicted"/>
<dbReference type="AlphaFoldDB" id="A0A2N0NHK9"/>
<evidence type="ECO:0008006" key="3">
    <source>
        <dbReference type="Google" id="ProtNLM"/>
    </source>
</evidence>
<evidence type="ECO:0000313" key="1">
    <source>
        <dbReference type="EMBL" id="PKB94028.1"/>
    </source>
</evidence>
<accession>A0A2N0NHK9</accession>
<reference evidence="1 2" key="2">
    <citation type="submission" date="2017-09" db="EMBL/GenBank/DDBJ databases">
        <title>Extensive intraspecific genome diversity in a model arbuscular mycorrhizal fungus.</title>
        <authorList>
            <person name="Chen E.C."/>
            <person name="Morin E."/>
            <person name="Beaudet D."/>
            <person name="Noel J."/>
            <person name="Ndikumana S."/>
            <person name="Charron P."/>
            <person name="St-Onge C."/>
            <person name="Giorgi J."/>
            <person name="Grigoriev I.V."/>
            <person name="Roux C."/>
            <person name="Martin F.M."/>
            <person name="Corradi N."/>
        </authorList>
    </citation>
    <scope>NUCLEOTIDE SEQUENCE [LARGE SCALE GENOMIC DNA]</scope>
    <source>
        <strain evidence="1 2">A5</strain>
    </source>
</reference>
<dbReference type="Proteomes" id="UP000232722">
    <property type="component" value="Unassembled WGS sequence"/>
</dbReference>
<protein>
    <recommendedName>
        <fullName evidence="3">Serine-threonine/tyrosine-protein kinase catalytic domain-containing protein</fullName>
    </recommendedName>
</protein>
<gene>
    <name evidence="1" type="ORF">RhiirA5_439736</name>
</gene>
<organism evidence="1 2">
    <name type="scientific">Rhizophagus irregularis</name>
    <dbReference type="NCBI Taxonomy" id="588596"/>
    <lineage>
        <taxon>Eukaryota</taxon>
        <taxon>Fungi</taxon>
        <taxon>Fungi incertae sedis</taxon>
        <taxon>Mucoromycota</taxon>
        <taxon>Glomeromycotina</taxon>
        <taxon>Glomeromycetes</taxon>
        <taxon>Glomerales</taxon>
        <taxon>Glomeraceae</taxon>
        <taxon>Rhizophagus</taxon>
    </lineage>
</organism>
<name>A0A2N0NHK9_9GLOM</name>
<evidence type="ECO:0000313" key="2">
    <source>
        <dbReference type="Proteomes" id="UP000232722"/>
    </source>
</evidence>
<dbReference type="EMBL" id="LLXJ01006780">
    <property type="protein sequence ID" value="PKB94028.1"/>
    <property type="molecule type" value="Genomic_DNA"/>
</dbReference>
<reference evidence="1 2" key="1">
    <citation type="submission" date="2016-04" db="EMBL/GenBank/DDBJ databases">
        <title>Genome analyses suggest a sexual origin of heterokaryosis in a supposedly ancient asexual fungus.</title>
        <authorList>
            <person name="Ropars J."/>
            <person name="Sedzielewska K."/>
            <person name="Noel J."/>
            <person name="Charron P."/>
            <person name="Farinelli L."/>
            <person name="Marton T."/>
            <person name="Kruger M."/>
            <person name="Pelin A."/>
            <person name="Brachmann A."/>
            <person name="Corradi N."/>
        </authorList>
    </citation>
    <scope>NUCLEOTIDE SEQUENCE [LARGE SCALE GENOMIC DNA]</scope>
    <source>
        <strain evidence="1 2">A5</strain>
    </source>
</reference>
<feature type="non-terminal residue" evidence="1">
    <location>
        <position position="1"/>
    </location>
</feature>
<sequence>DYEKLYTDCWKHESDDRPTIQNVVTRLEAIMTKYNITARSAWIPLMGSFI</sequence>